<dbReference type="Gene3D" id="1.10.10.10">
    <property type="entry name" value="Winged helix-like DNA-binding domain superfamily/Winged helix DNA-binding domain"/>
    <property type="match status" value="1"/>
</dbReference>
<dbReference type="GO" id="GO:0016987">
    <property type="term" value="F:sigma factor activity"/>
    <property type="evidence" value="ECO:0007669"/>
    <property type="project" value="UniProtKB-KW"/>
</dbReference>
<dbReference type="GO" id="GO:0003677">
    <property type="term" value="F:DNA binding"/>
    <property type="evidence" value="ECO:0007669"/>
    <property type="project" value="UniProtKB-KW"/>
</dbReference>
<dbReference type="Gene3D" id="1.10.1740.10">
    <property type="match status" value="1"/>
</dbReference>
<feature type="compositionally biased region" description="Basic residues" evidence="6">
    <location>
        <begin position="1"/>
        <end position="14"/>
    </location>
</feature>
<evidence type="ECO:0000256" key="5">
    <source>
        <dbReference type="ARBA" id="ARBA00023163"/>
    </source>
</evidence>
<sequence length="209" mass="23156">MDGRSRRVRGRRAARGGPLDPGRKNPGAESTGPGRECLQHVTHTSTASRERPTFAEIFAAHYPAMVRLAGLLGADDPEDIAQEAFARLHRRQGRLRDDAAAVPYLRAIVCNLTRNRVRHLRLVRLRRPDPPPPVPSGEQAVLVAERHRALLAAVDRLPRRQREAVVLRYWLDLSEREIADAMGVTTGSVKSHASRAIAALGRALEENDD</sequence>
<dbReference type="InterPro" id="IPR014284">
    <property type="entry name" value="RNA_pol_sigma-70_dom"/>
</dbReference>
<proteinExistence type="inferred from homology"/>
<dbReference type="Proteomes" id="UP000253094">
    <property type="component" value="Unassembled WGS sequence"/>
</dbReference>
<keyword evidence="4" id="KW-0238">DNA-binding</keyword>
<dbReference type="SUPFAM" id="SSF88659">
    <property type="entry name" value="Sigma3 and sigma4 domains of RNA polymerase sigma factors"/>
    <property type="match status" value="1"/>
</dbReference>
<dbReference type="OrthoDB" id="2046835at2"/>
<evidence type="ECO:0000256" key="4">
    <source>
        <dbReference type="ARBA" id="ARBA00023125"/>
    </source>
</evidence>
<dbReference type="AlphaFoldDB" id="A0A367FIL0"/>
<dbReference type="PANTHER" id="PTHR43133:SF50">
    <property type="entry name" value="ECF RNA POLYMERASE SIGMA FACTOR SIGM"/>
    <property type="match status" value="1"/>
</dbReference>
<evidence type="ECO:0000259" key="7">
    <source>
        <dbReference type="Pfam" id="PF08281"/>
    </source>
</evidence>
<gene>
    <name evidence="8" type="ORF">DQ384_19995</name>
</gene>
<organism evidence="8 9">
    <name type="scientific">Sphaerisporangium album</name>
    <dbReference type="NCBI Taxonomy" id="509200"/>
    <lineage>
        <taxon>Bacteria</taxon>
        <taxon>Bacillati</taxon>
        <taxon>Actinomycetota</taxon>
        <taxon>Actinomycetes</taxon>
        <taxon>Streptosporangiales</taxon>
        <taxon>Streptosporangiaceae</taxon>
        <taxon>Sphaerisporangium</taxon>
    </lineage>
</organism>
<dbReference type="EMBL" id="QOIL01000011">
    <property type="protein sequence ID" value="RCG29537.1"/>
    <property type="molecule type" value="Genomic_DNA"/>
</dbReference>
<dbReference type="Pfam" id="PF08281">
    <property type="entry name" value="Sigma70_r4_2"/>
    <property type="match status" value="1"/>
</dbReference>
<dbReference type="SUPFAM" id="SSF88946">
    <property type="entry name" value="Sigma2 domain of RNA polymerase sigma factors"/>
    <property type="match status" value="1"/>
</dbReference>
<evidence type="ECO:0000256" key="6">
    <source>
        <dbReference type="SAM" id="MobiDB-lite"/>
    </source>
</evidence>
<evidence type="ECO:0000256" key="1">
    <source>
        <dbReference type="ARBA" id="ARBA00010641"/>
    </source>
</evidence>
<reference evidence="8 9" key="1">
    <citation type="submission" date="2018-06" db="EMBL/GenBank/DDBJ databases">
        <title>Sphaerisporangium craniellae sp. nov., isolated from a marine sponge in the South China Sea.</title>
        <authorList>
            <person name="Li L."/>
        </authorList>
    </citation>
    <scope>NUCLEOTIDE SEQUENCE [LARGE SCALE GENOMIC DNA]</scope>
    <source>
        <strain evidence="8 9">CCTCC AA 208026</strain>
    </source>
</reference>
<dbReference type="NCBIfam" id="TIGR02937">
    <property type="entry name" value="sigma70-ECF"/>
    <property type="match status" value="1"/>
</dbReference>
<protein>
    <submittedName>
        <fullName evidence="8">SigE family RNA polymerase sigma factor</fullName>
    </submittedName>
</protein>
<evidence type="ECO:0000256" key="3">
    <source>
        <dbReference type="ARBA" id="ARBA00023082"/>
    </source>
</evidence>
<evidence type="ECO:0000313" key="8">
    <source>
        <dbReference type="EMBL" id="RCG29537.1"/>
    </source>
</evidence>
<dbReference type="PANTHER" id="PTHR43133">
    <property type="entry name" value="RNA POLYMERASE ECF-TYPE SIGMA FACTO"/>
    <property type="match status" value="1"/>
</dbReference>
<evidence type="ECO:0000256" key="2">
    <source>
        <dbReference type="ARBA" id="ARBA00023015"/>
    </source>
</evidence>
<dbReference type="GO" id="GO:0006352">
    <property type="term" value="P:DNA-templated transcription initiation"/>
    <property type="evidence" value="ECO:0007669"/>
    <property type="project" value="InterPro"/>
</dbReference>
<dbReference type="InterPro" id="IPR036388">
    <property type="entry name" value="WH-like_DNA-bd_sf"/>
</dbReference>
<comment type="similarity">
    <text evidence="1">Belongs to the sigma-70 factor family. ECF subfamily.</text>
</comment>
<dbReference type="InterPro" id="IPR013325">
    <property type="entry name" value="RNA_pol_sigma_r2"/>
</dbReference>
<accession>A0A367FIL0</accession>
<keyword evidence="3" id="KW-0731">Sigma factor</keyword>
<keyword evidence="9" id="KW-1185">Reference proteome</keyword>
<dbReference type="InterPro" id="IPR013249">
    <property type="entry name" value="RNA_pol_sigma70_r4_t2"/>
</dbReference>
<evidence type="ECO:0000313" key="9">
    <source>
        <dbReference type="Proteomes" id="UP000253094"/>
    </source>
</evidence>
<feature type="domain" description="RNA polymerase sigma factor 70 region 4 type 2" evidence="7">
    <location>
        <begin position="148"/>
        <end position="200"/>
    </location>
</feature>
<dbReference type="CDD" id="cd06171">
    <property type="entry name" value="Sigma70_r4"/>
    <property type="match status" value="1"/>
</dbReference>
<keyword evidence="2" id="KW-0805">Transcription regulation</keyword>
<dbReference type="InterPro" id="IPR013324">
    <property type="entry name" value="RNA_pol_sigma_r3/r4-like"/>
</dbReference>
<name>A0A367FIL0_9ACTN</name>
<comment type="caution">
    <text evidence="8">The sequence shown here is derived from an EMBL/GenBank/DDBJ whole genome shotgun (WGS) entry which is preliminary data.</text>
</comment>
<keyword evidence="5" id="KW-0804">Transcription</keyword>
<feature type="region of interest" description="Disordered" evidence="6">
    <location>
        <begin position="1"/>
        <end position="36"/>
    </location>
</feature>
<dbReference type="InterPro" id="IPR039425">
    <property type="entry name" value="RNA_pol_sigma-70-like"/>
</dbReference>